<dbReference type="OrthoDB" id="10060000at2759"/>
<dbReference type="PANTHER" id="PTHR14429">
    <property type="entry name" value="FIBROSIN FAMILY MEMBER"/>
    <property type="match status" value="1"/>
</dbReference>
<keyword evidence="4" id="KW-1185">Reference proteome</keyword>
<reference evidence="4" key="1">
    <citation type="journal article" date="2017" name="Nat. Commun.">
        <title>The North American bullfrog draft genome provides insight into hormonal regulation of long noncoding RNA.</title>
        <authorList>
            <person name="Hammond S.A."/>
            <person name="Warren R.L."/>
            <person name="Vandervalk B.P."/>
            <person name="Kucuk E."/>
            <person name="Khan H."/>
            <person name="Gibb E.A."/>
            <person name="Pandoh P."/>
            <person name="Kirk H."/>
            <person name="Zhao Y."/>
            <person name="Jones M."/>
            <person name="Mungall A.J."/>
            <person name="Coope R."/>
            <person name="Pleasance S."/>
            <person name="Moore R.A."/>
            <person name="Holt R.A."/>
            <person name="Round J.M."/>
            <person name="Ohora S."/>
            <person name="Walle B.V."/>
            <person name="Veldhoen N."/>
            <person name="Helbing C.C."/>
            <person name="Birol I."/>
        </authorList>
    </citation>
    <scope>NUCLEOTIDE SEQUENCE [LARGE SCALE GENOMIC DNA]</scope>
</reference>
<dbReference type="EMBL" id="KV926525">
    <property type="protein sequence ID" value="PIO36201.1"/>
    <property type="molecule type" value="Genomic_DNA"/>
</dbReference>
<evidence type="ECO:0000313" key="3">
    <source>
        <dbReference type="EMBL" id="PIO36201.1"/>
    </source>
</evidence>
<feature type="region of interest" description="Disordered" evidence="2">
    <location>
        <begin position="1"/>
        <end position="66"/>
    </location>
</feature>
<name>A0A2G9S9R4_AQUCT</name>
<evidence type="ECO:0000256" key="2">
    <source>
        <dbReference type="SAM" id="MobiDB-lite"/>
    </source>
</evidence>
<gene>
    <name evidence="3" type="ORF">AB205_0054190</name>
</gene>
<organism evidence="3 4">
    <name type="scientific">Aquarana catesbeiana</name>
    <name type="common">American bullfrog</name>
    <name type="synonym">Rana catesbeiana</name>
    <dbReference type="NCBI Taxonomy" id="8400"/>
    <lineage>
        <taxon>Eukaryota</taxon>
        <taxon>Metazoa</taxon>
        <taxon>Chordata</taxon>
        <taxon>Craniata</taxon>
        <taxon>Vertebrata</taxon>
        <taxon>Euteleostomi</taxon>
        <taxon>Amphibia</taxon>
        <taxon>Batrachia</taxon>
        <taxon>Anura</taxon>
        <taxon>Neobatrachia</taxon>
        <taxon>Ranoidea</taxon>
        <taxon>Ranidae</taxon>
        <taxon>Aquarana</taxon>
    </lineage>
</organism>
<sequence length="66" mass="7275">MIPPTGPFGSLQGAFQPKTSNPIDVGARPGTVPHTLLQKDPRLADPFRPMLRVNKQSYSHSHHPHI</sequence>
<dbReference type="AlphaFoldDB" id="A0A2G9S9R4"/>
<proteinExistence type="predicted"/>
<accession>A0A2G9S9R4</accession>
<protein>
    <submittedName>
        <fullName evidence="3">Uncharacterized protein</fullName>
    </submittedName>
</protein>
<evidence type="ECO:0000256" key="1">
    <source>
        <dbReference type="ARBA" id="ARBA00022553"/>
    </source>
</evidence>
<dbReference type="Proteomes" id="UP000228934">
    <property type="component" value="Unassembled WGS sequence"/>
</dbReference>
<dbReference type="InterPro" id="IPR023246">
    <property type="entry name" value="AUTS2"/>
</dbReference>
<dbReference type="PANTHER" id="PTHR14429:SF5">
    <property type="entry name" value="AUTISM SUSCEPTIBILITY GENE 2 PROTEIN"/>
    <property type="match status" value="1"/>
</dbReference>
<evidence type="ECO:0000313" key="4">
    <source>
        <dbReference type="Proteomes" id="UP000228934"/>
    </source>
</evidence>
<keyword evidence="1" id="KW-0597">Phosphoprotein</keyword>